<dbReference type="RefSeq" id="WP_235723689.1">
    <property type="nucleotide sequence ID" value="NZ_JAPKFM010000001.1"/>
</dbReference>
<comment type="caution">
    <text evidence="1">The sequence shown here is derived from an EMBL/GenBank/DDBJ whole genome shotgun (WGS) entry which is preliminary data.</text>
</comment>
<keyword evidence="2" id="KW-1185">Reference proteome</keyword>
<gene>
    <name evidence="1" type="ORF">OSB52_00320</name>
</gene>
<accession>A0A9X3I2W1</accession>
<dbReference type="AlphaFoldDB" id="A0A9X3I2W1"/>
<evidence type="ECO:0000313" key="1">
    <source>
        <dbReference type="EMBL" id="MCX2962531.1"/>
    </source>
</evidence>
<sequence length="109" mass="11738">MVDVPTSVDVDEISGVIAFYRSAADVVDAAATDLAGHDLGNWAVGEEYHELGERYREMGRLISERLGAQARAADRLAEALHEAMTALVATDTEIGATEIADPIARRGRR</sequence>
<dbReference type="EMBL" id="JAPKFM010000001">
    <property type="protein sequence ID" value="MCX2962531.1"/>
    <property type="molecule type" value="Genomic_DNA"/>
</dbReference>
<protein>
    <submittedName>
        <fullName evidence="1">Uncharacterized protein</fullName>
    </submittedName>
</protein>
<reference evidence="1" key="1">
    <citation type="submission" date="2022-10" db="EMBL/GenBank/DDBJ databases">
        <title>WGS of marine actinomycetes from Thailand.</title>
        <authorList>
            <person name="Thawai C."/>
        </authorList>
    </citation>
    <scope>NUCLEOTIDE SEQUENCE</scope>
    <source>
        <strain evidence="1">SW21</strain>
    </source>
</reference>
<proteinExistence type="predicted"/>
<evidence type="ECO:0000313" key="2">
    <source>
        <dbReference type="Proteomes" id="UP001143347"/>
    </source>
</evidence>
<dbReference type="Proteomes" id="UP001143347">
    <property type="component" value="Unassembled WGS sequence"/>
</dbReference>
<name>A0A9X3I2W1_9ACTN</name>
<organism evidence="1 2">
    <name type="scientific">Gordonia aquimaris</name>
    <dbReference type="NCBI Taxonomy" id="2984863"/>
    <lineage>
        <taxon>Bacteria</taxon>
        <taxon>Bacillati</taxon>
        <taxon>Actinomycetota</taxon>
        <taxon>Actinomycetes</taxon>
        <taxon>Mycobacteriales</taxon>
        <taxon>Gordoniaceae</taxon>
        <taxon>Gordonia</taxon>
    </lineage>
</organism>